<evidence type="ECO:0000256" key="2">
    <source>
        <dbReference type="ARBA" id="ARBA00022679"/>
    </source>
</evidence>
<dbReference type="Proteomes" id="UP000218327">
    <property type="component" value="Unassembled WGS sequence"/>
</dbReference>
<dbReference type="Gene3D" id="3.40.50.2000">
    <property type="entry name" value="Glycogen Phosphorylase B"/>
    <property type="match status" value="2"/>
</dbReference>
<evidence type="ECO:0000256" key="3">
    <source>
        <dbReference type="ARBA" id="ARBA00043995"/>
    </source>
</evidence>
<evidence type="ECO:0000256" key="1">
    <source>
        <dbReference type="ARBA" id="ARBA00022676"/>
    </source>
</evidence>
<dbReference type="EC" id="2.4.99.24" evidence="4"/>
<dbReference type="PANTHER" id="PTHR30160:SF7">
    <property type="entry name" value="ADP-HEPTOSE--LPS HEPTOSYLTRANSFERASE 2"/>
    <property type="match status" value="1"/>
</dbReference>
<dbReference type="SUPFAM" id="SSF53756">
    <property type="entry name" value="UDP-Glycosyltransferase/glycogen phosphorylase"/>
    <property type="match status" value="1"/>
</dbReference>
<dbReference type="AlphaFoldDB" id="A0A2A5B290"/>
<evidence type="ECO:0000313" key="7">
    <source>
        <dbReference type="Proteomes" id="UP000218327"/>
    </source>
</evidence>
<protein>
    <recommendedName>
        <fullName evidence="4">lipopolysaccharide heptosyltransferase II</fullName>
        <ecNumber evidence="4">2.4.99.24</ecNumber>
    </recommendedName>
</protein>
<dbReference type="InterPro" id="IPR002201">
    <property type="entry name" value="Glyco_trans_9"/>
</dbReference>
<dbReference type="GO" id="GO:0008713">
    <property type="term" value="F:ADP-heptose-lipopolysaccharide heptosyltransferase activity"/>
    <property type="evidence" value="ECO:0007669"/>
    <property type="project" value="UniProtKB-EC"/>
</dbReference>
<dbReference type="InterPro" id="IPR011910">
    <property type="entry name" value="RfaF"/>
</dbReference>
<reference evidence="7" key="1">
    <citation type="submission" date="2017-08" db="EMBL/GenBank/DDBJ databases">
        <title>A dynamic microbial community with high functional redundancy inhabits the cold, oxic subseafloor aquifer.</title>
        <authorList>
            <person name="Tully B.J."/>
            <person name="Wheat C.G."/>
            <person name="Glazer B.T."/>
            <person name="Huber J.A."/>
        </authorList>
    </citation>
    <scope>NUCLEOTIDE SEQUENCE [LARGE SCALE GENOMIC DNA]</scope>
</reference>
<keyword evidence="2 6" id="KW-0808">Transferase</keyword>
<comment type="similarity">
    <text evidence="3">Belongs to the glycosyltransferase 9 family.</text>
</comment>
<keyword evidence="1" id="KW-0328">Glycosyltransferase</keyword>
<dbReference type="EMBL" id="NVVJ01000017">
    <property type="protein sequence ID" value="PCJ25451.1"/>
    <property type="molecule type" value="Genomic_DNA"/>
</dbReference>
<dbReference type="NCBIfam" id="TIGR02195">
    <property type="entry name" value="heptsyl_trn_II"/>
    <property type="match status" value="1"/>
</dbReference>
<name>A0A2A5B290_9GAMM</name>
<dbReference type="InterPro" id="IPR051199">
    <property type="entry name" value="LPS_LOS_Heptosyltrfase"/>
</dbReference>
<comment type="catalytic activity">
    <reaction evidence="5">
        <text>an L-alpha-D-Hep-(1-&gt;5)-[alpha-Kdo-(2-&gt;4)]-alpha-Kdo-(2-&gt;6)-lipid A + ADP-L-glycero-beta-D-manno-heptose = an L-alpha-D-Hep-(1-&gt;3)-L-alpha-D-Hep-(1-&gt;5)-[alpha-Kdo-(2-&gt;4)]-alpha-Kdo-(2-&gt;6)-lipid A + ADP + H(+)</text>
        <dbReference type="Rhea" id="RHEA:74071"/>
        <dbReference type="ChEBI" id="CHEBI:15378"/>
        <dbReference type="ChEBI" id="CHEBI:61506"/>
        <dbReference type="ChEBI" id="CHEBI:193068"/>
        <dbReference type="ChEBI" id="CHEBI:193069"/>
        <dbReference type="ChEBI" id="CHEBI:456216"/>
        <dbReference type="EC" id="2.4.99.24"/>
    </reaction>
</comment>
<gene>
    <name evidence="6" type="primary">waaF</name>
    <name evidence="6" type="ORF">COA96_07395</name>
</gene>
<evidence type="ECO:0000313" key="6">
    <source>
        <dbReference type="EMBL" id="PCJ25451.1"/>
    </source>
</evidence>
<dbReference type="GO" id="GO:0005829">
    <property type="term" value="C:cytosol"/>
    <property type="evidence" value="ECO:0007669"/>
    <property type="project" value="TreeGrafter"/>
</dbReference>
<sequence length="349" mass="38154">MTQDSLENILVVGPSWIGDMVMAQSLFIRLKLKHQNCRISVMAPAWTRPLLERMPEVDRSIDFPFKSGELKLLERRALGKSLNSDNFTTAIVLPNSFKSALIPFHAGIPRRIGWRGEWRDMLLTDCRKLNKDKLPLMVQRFSALADSSFENGLPATQKPNLQTDPASVTATLSDFKLEAGSKILAICPGAEFGAAKQWPAKHFASACSTLIADGWKVWIFGSASDKTIAAAIVDNIESKQQQSCVSLAGRTSLAQAIDLMSVASAVISNDSGLMHIAAALDKPVVALYGSTSPDFTPPLADRVRLLTTDIDCRPCFKRDCPFGHLKCLTELEPARATDAVSELIALEKN</sequence>
<organism evidence="6 7">
    <name type="scientific">SAR86 cluster bacterium</name>
    <dbReference type="NCBI Taxonomy" id="2030880"/>
    <lineage>
        <taxon>Bacteria</taxon>
        <taxon>Pseudomonadati</taxon>
        <taxon>Pseudomonadota</taxon>
        <taxon>Gammaproteobacteria</taxon>
        <taxon>SAR86 cluster</taxon>
    </lineage>
</organism>
<proteinExistence type="inferred from homology"/>
<comment type="caution">
    <text evidence="6">The sequence shown here is derived from an EMBL/GenBank/DDBJ whole genome shotgun (WGS) entry which is preliminary data.</text>
</comment>
<dbReference type="CDD" id="cd03789">
    <property type="entry name" value="GT9_LPS_heptosyltransferase"/>
    <property type="match status" value="1"/>
</dbReference>
<dbReference type="PANTHER" id="PTHR30160">
    <property type="entry name" value="TETRAACYLDISACCHARIDE 4'-KINASE-RELATED"/>
    <property type="match status" value="1"/>
</dbReference>
<evidence type="ECO:0000256" key="5">
    <source>
        <dbReference type="ARBA" id="ARBA00047503"/>
    </source>
</evidence>
<dbReference type="GO" id="GO:0009244">
    <property type="term" value="P:lipopolysaccharide core region biosynthetic process"/>
    <property type="evidence" value="ECO:0007669"/>
    <property type="project" value="TreeGrafter"/>
</dbReference>
<accession>A0A2A5B290</accession>
<dbReference type="Pfam" id="PF01075">
    <property type="entry name" value="Glyco_transf_9"/>
    <property type="match status" value="1"/>
</dbReference>
<evidence type="ECO:0000256" key="4">
    <source>
        <dbReference type="ARBA" id="ARBA00044042"/>
    </source>
</evidence>
<dbReference type="FunFam" id="3.40.50.2000:FF:000023">
    <property type="entry name" value="ADP-heptose--LPS heptosyltransferase II"/>
    <property type="match status" value="1"/>
</dbReference>